<comment type="caution">
    <text evidence="1">The sequence shown here is derived from an EMBL/GenBank/DDBJ whole genome shotgun (WGS) entry which is preliminary data.</text>
</comment>
<protein>
    <submittedName>
        <fullName evidence="1">Uncharacterized protein</fullName>
    </submittedName>
</protein>
<name>A0ACB1KFC3_RANTA</name>
<accession>A0ACB1KFC3</accession>
<gene>
    <name evidence="1" type="ORF">MRATA1EN22A_LOCUS29257</name>
</gene>
<dbReference type="EMBL" id="CATOBB020000460">
    <property type="protein sequence ID" value="CAM9162393.1"/>
    <property type="molecule type" value="Genomic_DNA"/>
</dbReference>
<proteinExistence type="predicted"/>
<sequence length="72" mass="7454">PAPPMRSFYAPCLPSKRALLPQLAADPQPSAPPSLEFDSANEPPPCLPLCRPSPSPSSNSPTGTETSPDSPS</sequence>
<evidence type="ECO:0000313" key="1">
    <source>
        <dbReference type="EMBL" id="CAM9162393.1"/>
    </source>
</evidence>
<evidence type="ECO:0000313" key="2">
    <source>
        <dbReference type="Proteomes" id="UP001162501"/>
    </source>
</evidence>
<reference evidence="1" key="1">
    <citation type="submission" date="2025-03" db="EMBL/GenBank/DDBJ databases">
        <authorList>
            <consortium name="ELIXIR-Norway"/>
            <consortium name="Elixir Norway"/>
        </authorList>
    </citation>
    <scope>NUCLEOTIDE SEQUENCE</scope>
</reference>
<organism evidence="1 2">
    <name type="scientific">Rangifer tarandus platyrhynchus</name>
    <name type="common">Svalbard reindeer</name>
    <dbReference type="NCBI Taxonomy" id="3082113"/>
    <lineage>
        <taxon>Eukaryota</taxon>
        <taxon>Metazoa</taxon>
        <taxon>Chordata</taxon>
        <taxon>Craniata</taxon>
        <taxon>Vertebrata</taxon>
        <taxon>Euteleostomi</taxon>
        <taxon>Mammalia</taxon>
        <taxon>Eutheria</taxon>
        <taxon>Laurasiatheria</taxon>
        <taxon>Artiodactyla</taxon>
        <taxon>Ruminantia</taxon>
        <taxon>Pecora</taxon>
        <taxon>Cervidae</taxon>
        <taxon>Odocoileinae</taxon>
        <taxon>Rangifer</taxon>
    </lineage>
</organism>
<feature type="non-terminal residue" evidence="1">
    <location>
        <position position="1"/>
    </location>
</feature>
<dbReference type="Proteomes" id="UP001162501">
    <property type="component" value="Unassembled WGS sequence"/>
</dbReference>
<feature type="non-terminal residue" evidence="1">
    <location>
        <position position="72"/>
    </location>
</feature>